<dbReference type="EMBL" id="JAHRIN010008538">
    <property type="protein sequence ID" value="MEQ2193556.1"/>
    <property type="molecule type" value="Genomic_DNA"/>
</dbReference>
<reference evidence="1 2" key="1">
    <citation type="submission" date="2021-06" db="EMBL/GenBank/DDBJ databases">
        <authorList>
            <person name="Palmer J.M."/>
        </authorList>
    </citation>
    <scope>NUCLEOTIDE SEQUENCE [LARGE SCALE GENOMIC DNA]</scope>
    <source>
        <strain evidence="1 2">XC_2019</strain>
        <tissue evidence="1">Muscle</tissue>
    </source>
</reference>
<evidence type="ECO:0000313" key="1">
    <source>
        <dbReference type="EMBL" id="MEQ2193556.1"/>
    </source>
</evidence>
<accession>A0ABV0QCL6</accession>
<gene>
    <name evidence="1" type="ORF">XENOCAPTIV_003427</name>
</gene>
<dbReference type="Proteomes" id="UP001434883">
    <property type="component" value="Unassembled WGS sequence"/>
</dbReference>
<protein>
    <submittedName>
        <fullName evidence="1">Uncharacterized protein</fullName>
    </submittedName>
</protein>
<keyword evidence="2" id="KW-1185">Reference proteome</keyword>
<proteinExistence type="predicted"/>
<comment type="caution">
    <text evidence="1">The sequence shown here is derived from an EMBL/GenBank/DDBJ whole genome shotgun (WGS) entry which is preliminary data.</text>
</comment>
<evidence type="ECO:0000313" key="2">
    <source>
        <dbReference type="Proteomes" id="UP001434883"/>
    </source>
</evidence>
<sequence length="100" mass="11711">MKKVIHIFRTNWFTCVCRPLRYHWNQTFTTYLIGNRRLHDDIDDSEQTKMKEIICLITTKVNGNQELPSSLQITETNVNTRDCFLSAALTDGAGKDKHFY</sequence>
<name>A0ABV0QCL6_9TELE</name>
<organism evidence="1 2">
    <name type="scientific">Xenoophorus captivus</name>
    <dbReference type="NCBI Taxonomy" id="1517983"/>
    <lineage>
        <taxon>Eukaryota</taxon>
        <taxon>Metazoa</taxon>
        <taxon>Chordata</taxon>
        <taxon>Craniata</taxon>
        <taxon>Vertebrata</taxon>
        <taxon>Euteleostomi</taxon>
        <taxon>Actinopterygii</taxon>
        <taxon>Neopterygii</taxon>
        <taxon>Teleostei</taxon>
        <taxon>Neoteleostei</taxon>
        <taxon>Acanthomorphata</taxon>
        <taxon>Ovalentaria</taxon>
        <taxon>Atherinomorphae</taxon>
        <taxon>Cyprinodontiformes</taxon>
        <taxon>Goodeidae</taxon>
        <taxon>Xenoophorus</taxon>
    </lineage>
</organism>